<dbReference type="InterPro" id="IPR036188">
    <property type="entry name" value="FAD/NAD-bd_sf"/>
</dbReference>
<dbReference type="Pfam" id="PF01494">
    <property type="entry name" value="FAD_binding_3"/>
    <property type="match status" value="1"/>
</dbReference>
<keyword evidence="3" id="KW-0274">FAD</keyword>
<dbReference type="EMBL" id="LWDF02000890">
    <property type="protein sequence ID" value="KAE8241563.1"/>
    <property type="molecule type" value="Genomic_DNA"/>
</dbReference>
<evidence type="ECO:0000259" key="6">
    <source>
        <dbReference type="Pfam" id="PF01494"/>
    </source>
</evidence>
<keyword evidence="4" id="KW-0560">Oxidoreductase</keyword>
<name>A0A177TF90_9BASI</name>
<keyword evidence="2" id="KW-0285">Flavoprotein</keyword>
<feature type="domain" description="FAD-binding" evidence="6">
    <location>
        <begin position="9"/>
        <end position="368"/>
    </location>
</feature>
<dbReference type="InterPro" id="IPR050493">
    <property type="entry name" value="FAD-dep_Monooxygenase_BioMet"/>
</dbReference>
<dbReference type="PRINTS" id="PR00420">
    <property type="entry name" value="RNGMNOXGNASE"/>
</dbReference>
<proteinExistence type="inferred from homology"/>
<reference evidence="7" key="2">
    <citation type="journal article" date="2019" name="IMA Fungus">
        <title>Genome sequencing and comparison of five Tilletia species to identify candidate genes for the detection of regulated species infecting wheat.</title>
        <authorList>
            <person name="Nguyen H.D.T."/>
            <person name="Sultana T."/>
            <person name="Kesanakurti P."/>
            <person name="Hambleton S."/>
        </authorList>
    </citation>
    <scope>NUCLEOTIDE SEQUENCE</scope>
    <source>
        <strain evidence="7">DAOMC 236416</strain>
    </source>
</reference>
<evidence type="ECO:0000256" key="4">
    <source>
        <dbReference type="ARBA" id="ARBA00023002"/>
    </source>
</evidence>
<dbReference type="Proteomes" id="UP000077521">
    <property type="component" value="Unassembled WGS sequence"/>
</dbReference>
<sequence length="435" mass="47828">METTKSHHTVIIAGGGLGGLTLAAMLRQLHVDFVVLERAKELRAVGAAISLAPNALRVLDQLGVYDVIRPQAQPVKRVDVYRNSTRWSSLSFSDVEALYGYPVLKIERHAFHHALYDAAGADAHTLFSAELIDIEDQPGSPVKVKLADGRELTADLVIGADGIRSATRRALARNLNAPKVINTIKFTGRVHFSGYTSPLPHLKKEDIGVGHWIFLDRGATLTTWPCIDNRQWFIGVMLAKPGEDPSESIWKDTSRQTIADIYGQAPHPFGKDGTFGNVLDHSERVIASNVFAETEFPSMAAGRVALLGDAGHAITSFFGQGACQAIEDAAELCNALVESLIRQSQPVETALQLYAERRMPRTKSVSKFSDSYAMMHTARLPYNLGPLVRKVMYSYVPERWLLGSLGWLYAYQPVVHGLPNFTNGRKIAQPNAFLT</sequence>
<organism evidence="7 8">
    <name type="scientific">Tilletia indica</name>
    <dbReference type="NCBI Taxonomy" id="43049"/>
    <lineage>
        <taxon>Eukaryota</taxon>
        <taxon>Fungi</taxon>
        <taxon>Dikarya</taxon>
        <taxon>Basidiomycota</taxon>
        <taxon>Ustilaginomycotina</taxon>
        <taxon>Exobasidiomycetes</taxon>
        <taxon>Tilletiales</taxon>
        <taxon>Tilletiaceae</taxon>
        <taxon>Tilletia</taxon>
    </lineage>
</organism>
<keyword evidence="5" id="KW-0503">Monooxygenase</keyword>
<dbReference type="SUPFAM" id="SSF51905">
    <property type="entry name" value="FAD/NAD(P)-binding domain"/>
    <property type="match status" value="1"/>
</dbReference>
<comment type="caution">
    <text evidence="7">The sequence shown here is derived from an EMBL/GenBank/DDBJ whole genome shotgun (WGS) entry which is preliminary data.</text>
</comment>
<comment type="similarity">
    <text evidence="1">Belongs to the paxM FAD-dependent monooxygenase family.</text>
</comment>
<dbReference type="PANTHER" id="PTHR13789">
    <property type="entry name" value="MONOOXYGENASE"/>
    <property type="match status" value="1"/>
</dbReference>
<accession>A0A177TF90</accession>
<evidence type="ECO:0000313" key="8">
    <source>
        <dbReference type="Proteomes" id="UP000077521"/>
    </source>
</evidence>
<gene>
    <name evidence="7" type="ORF">A4X13_0g7358</name>
</gene>
<dbReference type="InterPro" id="IPR002938">
    <property type="entry name" value="FAD-bd"/>
</dbReference>
<dbReference type="Gene3D" id="3.50.50.60">
    <property type="entry name" value="FAD/NAD(P)-binding domain"/>
    <property type="match status" value="1"/>
</dbReference>
<dbReference type="GO" id="GO:0004497">
    <property type="term" value="F:monooxygenase activity"/>
    <property type="evidence" value="ECO:0007669"/>
    <property type="project" value="UniProtKB-KW"/>
</dbReference>
<evidence type="ECO:0000256" key="1">
    <source>
        <dbReference type="ARBA" id="ARBA00007992"/>
    </source>
</evidence>
<reference evidence="7" key="1">
    <citation type="submission" date="2016-04" db="EMBL/GenBank/DDBJ databases">
        <authorList>
            <person name="Nguyen H.D."/>
            <person name="Samba Siva P."/>
            <person name="Cullis J."/>
            <person name="Levesque C.A."/>
            <person name="Hambleton S."/>
        </authorList>
    </citation>
    <scope>NUCLEOTIDE SEQUENCE</scope>
    <source>
        <strain evidence="7">DAOMC 236416</strain>
    </source>
</reference>
<keyword evidence="8" id="KW-1185">Reference proteome</keyword>
<evidence type="ECO:0000256" key="2">
    <source>
        <dbReference type="ARBA" id="ARBA00022630"/>
    </source>
</evidence>
<evidence type="ECO:0000256" key="3">
    <source>
        <dbReference type="ARBA" id="ARBA00022827"/>
    </source>
</evidence>
<dbReference type="GO" id="GO:0071949">
    <property type="term" value="F:FAD binding"/>
    <property type="evidence" value="ECO:0007669"/>
    <property type="project" value="InterPro"/>
</dbReference>
<evidence type="ECO:0000313" key="7">
    <source>
        <dbReference type="EMBL" id="KAE8241563.1"/>
    </source>
</evidence>
<protein>
    <recommendedName>
        <fullName evidence="6">FAD-binding domain-containing protein</fullName>
    </recommendedName>
</protein>
<dbReference type="AlphaFoldDB" id="A0A177TF90"/>
<dbReference type="PANTHER" id="PTHR13789:SF309">
    <property type="entry name" value="PUTATIVE (AFU_ORTHOLOGUE AFUA_6G14510)-RELATED"/>
    <property type="match status" value="1"/>
</dbReference>
<evidence type="ECO:0000256" key="5">
    <source>
        <dbReference type="ARBA" id="ARBA00023033"/>
    </source>
</evidence>